<accession>A0AAP2CFY5</accession>
<keyword evidence="1" id="KW-0067">ATP-binding</keyword>
<dbReference type="Gene3D" id="3.30.565.10">
    <property type="entry name" value="Histidine kinase-like ATPase, C-terminal domain"/>
    <property type="match status" value="1"/>
</dbReference>
<reference evidence="1 2" key="1">
    <citation type="submission" date="2021-05" db="EMBL/GenBank/DDBJ databases">
        <authorList>
            <person name="Zhang Z.D."/>
            <person name="Osman G."/>
        </authorList>
    </citation>
    <scope>NUCLEOTIDE SEQUENCE [LARGE SCALE GENOMIC DNA]</scope>
    <source>
        <strain evidence="1 2">KCTC 32217</strain>
    </source>
</reference>
<comment type="caution">
    <text evidence="1">The sequence shown here is derived from an EMBL/GenBank/DDBJ whole genome shotgun (WGS) entry which is preliminary data.</text>
</comment>
<proteinExistence type="predicted"/>
<protein>
    <submittedName>
        <fullName evidence="1">ATP-binding protein</fullName>
    </submittedName>
</protein>
<dbReference type="EMBL" id="JAHCMY010000002">
    <property type="protein sequence ID" value="MBS9523307.1"/>
    <property type="molecule type" value="Genomic_DNA"/>
</dbReference>
<dbReference type="Proteomes" id="UP001319104">
    <property type="component" value="Unassembled WGS sequence"/>
</dbReference>
<dbReference type="InterPro" id="IPR036890">
    <property type="entry name" value="HATPase_C_sf"/>
</dbReference>
<evidence type="ECO:0000313" key="1">
    <source>
        <dbReference type="EMBL" id="MBS9523307.1"/>
    </source>
</evidence>
<gene>
    <name evidence="1" type="ORF">KI659_04675</name>
</gene>
<dbReference type="RefSeq" id="WP_213944204.1">
    <property type="nucleotide sequence ID" value="NZ_JAHCMY010000002.1"/>
</dbReference>
<dbReference type="GO" id="GO:0005524">
    <property type="term" value="F:ATP binding"/>
    <property type="evidence" value="ECO:0007669"/>
    <property type="project" value="UniProtKB-KW"/>
</dbReference>
<name>A0AAP2CFY5_9BACT</name>
<organism evidence="1 2">
    <name type="scientific">Litoribacter ruber</name>
    <dbReference type="NCBI Taxonomy" id="702568"/>
    <lineage>
        <taxon>Bacteria</taxon>
        <taxon>Pseudomonadati</taxon>
        <taxon>Bacteroidota</taxon>
        <taxon>Cytophagia</taxon>
        <taxon>Cytophagales</taxon>
        <taxon>Cyclobacteriaceae</taxon>
        <taxon>Litoribacter</taxon>
    </lineage>
</organism>
<dbReference type="AlphaFoldDB" id="A0AAP2CFY5"/>
<evidence type="ECO:0000313" key="2">
    <source>
        <dbReference type="Proteomes" id="UP001319104"/>
    </source>
</evidence>
<dbReference type="SUPFAM" id="SSF55874">
    <property type="entry name" value="ATPase domain of HSP90 chaperone/DNA topoisomerase II/histidine kinase"/>
    <property type="match status" value="1"/>
</dbReference>
<sequence>MKNIIVKSTDWDYRPGYQLSIIRNFLRENSAGKNYLDFSNFKFCPPLLSTYFSCLVDNNPGFGHYSKPHYSYCQTINFLQGYSPSSADDWQRYLNGFSSKSYLPLIKFSTGKSEVETITRDNLISHVCQMIRQIAKLPMNYYIAINYLLSELTDNIVDHSGHDFGWISFQYYPSKGFLDISLADSGIGVLNSYLAYSGEKDYSHVATHLDAIETMIRGGSTKSLKERGFGVHTSREMLVDGLNGTFVFLSGNGLLINYRLVDFGVASQGALAFLRVPVVNLNETFNIYEYTE</sequence>
<keyword evidence="1" id="KW-0547">Nucleotide-binding</keyword>
<keyword evidence="2" id="KW-1185">Reference proteome</keyword>